<name>A0ABZ2LLZ0_9BACT</name>
<proteinExistence type="predicted"/>
<evidence type="ECO:0000256" key="1">
    <source>
        <dbReference type="SAM" id="MobiDB-lite"/>
    </source>
</evidence>
<reference evidence="3" key="1">
    <citation type="submission" date="2021-12" db="EMBL/GenBank/DDBJ databases">
        <title>Discovery of the Pendulisporaceae a myxobacterial family with distinct sporulation behavior and unique specialized metabolism.</title>
        <authorList>
            <person name="Garcia R."/>
            <person name="Popoff A."/>
            <person name="Bader C.D."/>
            <person name="Loehr J."/>
            <person name="Walesch S."/>
            <person name="Walt C."/>
            <person name="Boldt J."/>
            <person name="Bunk B."/>
            <person name="Haeckl F.J.F.P.J."/>
            <person name="Gunesch A.P."/>
            <person name="Birkelbach J."/>
            <person name="Nuebel U."/>
            <person name="Pietschmann T."/>
            <person name="Bach T."/>
            <person name="Mueller R."/>
        </authorList>
    </citation>
    <scope>NUCLEOTIDE SEQUENCE</scope>
    <source>
        <strain evidence="3">MSr11367</strain>
    </source>
</reference>
<dbReference type="CDD" id="cd23507">
    <property type="entry name" value="hydrophobin_I"/>
    <property type="match status" value="1"/>
</dbReference>
<dbReference type="PROSITE" id="PS51257">
    <property type="entry name" value="PROKAR_LIPOPROTEIN"/>
    <property type="match status" value="1"/>
</dbReference>
<dbReference type="InterPro" id="IPR001338">
    <property type="entry name" value="Class_I_Hydrophobin"/>
</dbReference>
<gene>
    <name evidence="3" type="ORF">LVJ94_25755</name>
</gene>
<sequence>MKRLNTRYGSAVLSMAAFAAGAIACGGSAAEEGQAAQDVTPGAAMPGADLGMASHSEANTATVFASLWLFGKDTLTIGPMTVHRATHGGGGGVDHPFVDVDVRLGDLRVLRVEGAESNPKNTKSSTSVTADGQTNAGDVTMLNGLVVLRNLVAESKCEATATGRQCKGTMSVSELTVGGKKIPLLEIAPNTKLRVKSLLAIPGLDVKLPVDLELVLNEQLAWTDAVPSTNSLIVNVAHLSGAASIDGLVSLMVDVVEGGPSATVGEPVTQCNSGSLQCCNSIQSANSDAAGAMIPPNAGGLTGSLGLDCSPMNVLGTGSSGCNAQPACCSGDTYGTVTLACNPVALDL</sequence>
<protein>
    <submittedName>
        <fullName evidence="3">Hydrophobin family protein</fullName>
    </submittedName>
</protein>
<dbReference type="Proteomes" id="UP001374803">
    <property type="component" value="Chromosome"/>
</dbReference>
<feature type="signal peptide" evidence="2">
    <location>
        <begin position="1"/>
        <end position="19"/>
    </location>
</feature>
<feature type="compositionally biased region" description="Polar residues" evidence="1">
    <location>
        <begin position="118"/>
        <end position="134"/>
    </location>
</feature>
<keyword evidence="2" id="KW-0732">Signal</keyword>
<dbReference type="NCBIfam" id="NF040603">
    <property type="entry name" value="choice_anch_P"/>
    <property type="match status" value="1"/>
</dbReference>
<keyword evidence="4" id="KW-1185">Reference proteome</keyword>
<feature type="chain" id="PRO_5046370913" evidence="2">
    <location>
        <begin position="20"/>
        <end position="348"/>
    </location>
</feature>
<dbReference type="Pfam" id="PF01185">
    <property type="entry name" value="Hydrophobin"/>
    <property type="match status" value="1"/>
</dbReference>
<evidence type="ECO:0000313" key="4">
    <source>
        <dbReference type="Proteomes" id="UP001374803"/>
    </source>
</evidence>
<accession>A0ABZ2LLZ0</accession>
<evidence type="ECO:0000256" key="2">
    <source>
        <dbReference type="SAM" id="SignalP"/>
    </source>
</evidence>
<feature type="region of interest" description="Disordered" evidence="1">
    <location>
        <begin position="115"/>
        <end position="134"/>
    </location>
</feature>
<dbReference type="EMBL" id="CP089983">
    <property type="protein sequence ID" value="WXB10619.1"/>
    <property type="molecule type" value="Genomic_DNA"/>
</dbReference>
<organism evidence="3 4">
    <name type="scientific">Pendulispora rubella</name>
    <dbReference type="NCBI Taxonomy" id="2741070"/>
    <lineage>
        <taxon>Bacteria</taxon>
        <taxon>Pseudomonadati</taxon>
        <taxon>Myxococcota</taxon>
        <taxon>Myxococcia</taxon>
        <taxon>Myxococcales</taxon>
        <taxon>Sorangiineae</taxon>
        <taxon>Pendulisporaceae</taxon>
        <taxon>Pendulispora</taxon>
    </lineage>
</organism>
<dbReference type="RefSeq" id="WP_394840294.1">
    <property type="nucleotide sequence ID" value="NZ_CP089929.1"/>
</dbReference>
<dbReference type="SMART" id="SM00075">
    <property type="entry name" value="HYDRO"/>
    <property type="match status" value="1"/>
</dbReference>
<evidence type="ECO:0000313" key="3">
    <source>
        <dbReference type="EMBL" id="WXB10619.1"/>
    </source>
</evidence>